<name>A0ABW8CDV4_9ACTN</name>
<feature type="domain" description="PRC-barrel" evidence="1">
    <location>
        <begin position="86"/>
        <end position="130"/>
    </location>
</feature>
<gene>
    <name evidence="2" type="ORF">ACIGXA_29300</name>
</gene>
<sequence>MLFSETAGRQVVSATEARTVGIVDAFVVDPATASVVALRLKKTDGSGDTLVWEHIHAIGPDAVIVRSGATLGTPSGELAPLADKHRSLPGKRVLDERGEALGTVSDVDFDPDSGALLTISTTTGDHPGKRVLGLGSYALILREP</sequence>
<dbReference type="RefSeq" id="WP_399655142.1">
    <property type="nucleotide sequence ID" value="NZ_JBITYG010000010.1"/>
</dbReference>
<protein>
    <submittedName>
        <fullName evidence="2">PRC-barrel domain-containing protein</fullName>
    </submittedName>
</protein>
<comment type="caution">
    <text evidence="2">The sequence shown here is derived from an EMBL/GenBank/DDBJ whole genome shotgun (WGS) entry which is preliminary data.</text>
</comment>
<evidence type="ECO:0000313" key="3">
    <source>
        <dbReference type="Proteomes" id="UP001614394"/>
    </source>
</evidence>
<dbReference type="InterPro" id="IPR027275">
    <property type="entry name" value="PRC-brl_dom"/>
</dbReference>
<dbReference type="Pfam" id="PF05239">
    <property type="entry name" value="PRC"/>
    <property type="match status" value="1"/>
</dbReference>
<dbReference type="Gene3D" id="2.30.30.240">
    <property type="entry name" value="PRC-barrel domain"/>
    <property type="match status" value="2"/>
</dbReference>
<evidence type="ECO:0000313" key="2">
    <source>
        <dbReference type="EMBL" id="MFI9104616.1"/>
    </source>
</evidence>
<keyword evidence="3" id="KW-1185">Reference proteome</keyword>
<dbReference type="Proteomes" id="UP001614394">
    <property type="component" value="Unassembled WGS sequence"/>
</dbReference>
<proteinExistence type="predicted"/>
<accession>A0ABW8CDV4</accession>
<dbReference type="InterPro" id="IPR011033">
    <property type="entry name" value="PRC_barrel-like_sf"/>
</dbReference>
<dbReference type="EMBL" id="JBITYG010000010">
    <property type="protein sequence ID" value="MFI9104616.1"/>
    <property type="molecule type" value="Genomic_DNA"/>
</dbReference>
<evidence type="ECO:0000259" key="1">
    <source>
        <dbReference type="Pfam" id="PF05239"/>
    </source>
</evidence>
<dbReference type="SUPFAM" id="SSF50346">
    <property type="entry name" value="PRC-barrel domain"/>
    <property type="match status" value="2"/>
</dbReference>
<reference evidence="2 3" key="1">
    <citation type="submission" date="2024-10" db="EMBL/GenBank/DDBJ databases">
        <title>The Natural Products Discovery Center: Release of the First 8490 Sequenced Strains for Exploring Actinobacteria Biosynthetic Diversity.</title>
        <authorList>
            <person name="Kalkreuter E."/>
            <person name="Kautsar S.A."/>
            <person name="Yang D."/>
            <person name="Bader C.D."/>
            <person name="Teijaro C.N."/>
            <person name="Fluegel L."/>
            <person name="Davis C.M."/>
            <person name="Simpson J.R."/>
            <person name="Lauterbach L."/>
            <person name="Steele A.D."/>
            <person name="Gui C."/>
            <person name="Meng S."/>
            <person name="Li G."/>
            <person name="Viehrig K."/>
            <person name="Ye F."/>
            <person name="Su P."/>
            <person name="Kiefer A.F."/>
            <person name="Nichols A."/>
            <person name="Cepeda A.J."/>
            <person name="Yan W."/>
            <person name="Fan B."/>
            <person name="Jiang Y."/>
            <person name="Adhikari A."/>
            <person name="Zheng C.-J."/>
            <person name="Schuster L."/>
            <person name="Cowan T.M."/>
            <person name="Smanski M.J."/>
            <person name="Chevrette M.G."/>
            <person name="De Carvalho L.P.S."/>
            <person name="Shen B."/>
        </authorList>
    </citation>
    <scope>NUCLEOTIDE SEQUENCE [LARGE SCALE GENOMIC DNA]</scope>
    <source>
        <strain evidence="2 3">NPDC053399</strain>
    </source>
</reference>
<organism evidence="2 3">
    <name type="scientific">Streptomyces fildesensis</name>
    <dbReference type="NCBI Taxonomy" id="375757"/>
    <lineage>
        <taxon>Bacteria</taxon>
        <taxon>Bacillati</taxon>
        <taxon>Actinomycetota</taxon>
        <taxon>Actinomycetes</taxon>
        <taxon>Kitasatosporales</taxon>
        <taxon>Streptomycetaceae</taxon>
        <taxon>Streptomyces</taxon>
    </lineage>
</organism>